<dbReference type="AlphaFoldDB" id="A3U494"/>
<accession>A3U494</accession>
<dbReference type="Proteomes" id="UP000004318">
    <property type="component" value="Unassembled WGS sequence"/>
</dbReference>
<name>A3U494_PSEBH</name>
<dbReference type="HOGENOM" id="CLU_3138395_0_0_5"/>
<protein>
    <submittedName>
        <fullName evidence="1">Uncharacterized protein</fullName>
    </submittedName>
</protein>
<evidence type="ECO:0000313" key="1">
    <source>
        <dbReference type="EMBL" id="EAQ00995.1"/>
    </source>
</evidence>
<sequence>MLRKHIVDHFRKNATVFVEADGVDFDGSQNEDIRLGLITGFIYINKFHG</sequence>
<organism evidence="1 2">
    <name type="scientific">Pseudooceanicola batsensis (strain ATCC BAA-863 / DSM 15984 / KCTC 12145 / HTCC2597)</name>
    <name type="common">Oceanicola batsensis</name>
    <dbReference type="NCBI Taxonomy" id="252305"/>
    <lineage>
        <taxon>Bacteria</taxon>
        <taxon>Pseudomonadati</taxon>
        <taxon>Pseudomonadota</taxon>
        <taxon>Alphaproteobacteria</taxon>
        <taxon>Rhodobacterales</taxon>
        <taxon>Paracoccaceae</taxon>
        <taxon>Pseudooceanicola</taxon>
    </lineage>
</organism>
<dbReference type="EMBL" id="AAMO01000022">
    <property type="protein sequence ID" value="EAQ00995.1"/>
    <property type="molecule type" value="Genomic_DNA"/>
</dbReference>
<gene>
    <name evidence="1" type="ORF">OB2597_18766</name>
</gene>
<evidence type="ECO:0000313" key="2">
    <source>
        <dbReference type="Proteomes" id="UP000004318"/>
    </source>
</evidence>
<comment type="caution">
    <text evidence="1">The sequence shown here is derived from an EMBL/GenBank/DDBJ whole genome shotgun (WGS) entry which is preliminary data.</text>
</comment>
<reference evidence="1 2" key="1">
    <citation type="journal article" date="2010" name="J. Bacteriol.">
        <title>Genome sequences of Oceanicola granulosus HTCC2516(T) and Oceanicola batsensis HTCC2597(TDelta).</title>
        <authorList>
            <person name="Thrash J.C."/>
            <person name="Cho J.C."/>
            <person name="Vergin K.L."/>
            <person name="Giovannoni S.J."/>
        </authorList>
    </citation>
    <scope>NUCLEOTIDE SEQUENCE [LARGE SCALE GENOMIC DNA]</scope>
    <source>
        <strain evidence="2">ATCC BAA-863 / DSM 15984 / KCTC 12145 / HTCC2597</strain>
    </source>
</reference>
<keyword evidence="2" id="KW-1185">Reference proteome</keyword>
<proteinExistence type="predicted"/>